<gene>
    <name evidence="2" type="ORF">FA14DRAFT_111471</name>
</gene>
<feature type="non-terminal residue" evidence="2">
    <location>
        <position position="1"/>
    </location>
</feature>
<sequence length="267" mass="30247">WNTALTGFAKSHNPKSQLPKGVHLRSDSHTLAIYDGYPKAKFHFLVLPRIPFTLDQVNNNLAGTQSSSSSPASKPALRLAGGKLALGSSSKGQTVPASHLHSLSTLLASPYAWEVLEKMRKQCESVVQLIKEEMRHFPLPDQLRTDASNDETCQVEWGVRVGFHAVPSMDTVHLHVISDDLVADRLKHKKHYQSFHPTHGFWLDLDTIQELVRQGKKSLPHSKDHYESLLRAPLVSFRDNKTYPNMPKMKDHLEQAWIEDLKKKREK</sequence>
<dbReference type="RefSeq" id="XP_025352359.1">
    <property type="nucleotide sequence ID" value="XM_025495944.1"/>
</dbReference>
<dbReference type="InterPro" id="IPR036265">
    <property type="entry name" value="HIT-like_sf"/>
</dbReference>
<dbReference type="Gene3D" id="3.30.428.10">
    <property type="entry name" value="HIT-like"/>
    <property type="match status" value="1"/>
</dbReference>
<dbReference type="AlphaFoldDB" id="A0A316V3C0"/>
<dbReference type="SUPFAM" id="SSF54197">
    <property type="entry name" value="HIT-like"/>
    <property type="match status" value="1"/>
</dbReference>
<dbReference type="Proteomes" id="UP000245771">
    <property type="component" value="Unassembled WGS sequence"/>
</dbReference>
<evidence type="ECO:0000313" key="2">
    <source>
        <dbReference type="EMBL" id="PWN32057.1"/>
    </source>
</evidence>
<dbReference type="GO" id="GO:0003725">
    <property type="term" value="F:double-stranded RNA binding"/>
    <property type="evidence" value="ECO:0007669"/>
    <property type="project" value="TreeGrafter"/>
</dbReference>
<dbReference type="InterPro" id="IPR032566">
    <property type="entry name" value="Znf-C2HE"/>
</dbReference>
<dbReference type="GO" id="GO:1990165">
    <property type="term" value="F:single-strand break-containing DNA binding"/>
    <property type="evidence" value="ECO:0007669"/>
    <property type="project" value="TreeGrafter"/>
</dbReference>
<accession>A0A316V3C0</accession>
<dbReference type="GO" id="GO:0005634">
    <property type="term" value="C:nucleus"/>
    <property type="evidence" value="ECO:0007669"/>
    <property type="project" value="TreeGrafter"/>
</dbReference>
<dbReference type="GeneID" id="37017725"/>
<dbReference type="FunCoup" id="A0A316V3C0">
    <property type="interactions" value="385"/>
</dbReference>
<dbReference type="GO" id="GO:0000012">
    <property type="term" value="P:single strand break repair"/>
    <property type="evidence" value="ECO:0007669"/>
    <property type="project" value="TreeGrafter"/>
</dbReference>
<evidence type="ECO:0000259" key="1">
    <source>
        <dbReference type="Pfam" id="PF16278"/>
    </source>
</evidence>
<dbReference type="OrthoDB" id="3512845at2759"/>
<reference evidence="2 3" key="1">
    <citation type="journal article" date="2018" name="Mol. Biol. Evol.">
        <title>Broad Genomic Sampling Reveals a Smut Pathogenic Ancestry of the Fungal Clade Ustilaginomycotina.</title>
        <authorList>
            <person name="Kijpornyongpan T."/>
            <person name="Mondo S.J."/>
            <person name="Barry K."/>
            <person name="Sandor L."/>
            <person name="Lee J."/>
            <person name="Lipzen A."/>
            <person name="Pangilinan J."/>
            <person name="LaButti K."/>
            <person name="Hainaut M."/>
            <person name="Henrissat B."/>
            <person name="Grigoriev I.V."/>
            <person name="Spatafora J.W."/>
            <person name="Aime M.C."/>
        </authorList>
    </citation>
    <scope>NUCLEOTIDE SEQUENCE [LARGE SCALE GENOMIC DNA]</scope>
    <source>
        <strain evidence="2 3">MCA 3882</strain>
    </source>
</reference>
<dbReference type="PANTHER" id="PTHR12486">
    <property type="entry name" value="APRATAXIN-RELATED"/>
    <property type="match status" value="1"/>
</dbReference>
<dbReference type="EMBL" id="KZ819606">
    <property type="protein sequence ID" value="PWN32057.1"/>
    <property type="molecule type" value="Genomic_DNA"/>
</dbReference>
<proteinExistence type="predicted"/>
<dbReference type="GO" id="GO:0003697">
    <property type="term" value="F:single-stranded DNA binding"/>
    <property type="evidence" value="ECO:0007669"/>
    <property type="project" value="TreeGrafter"/>
</dbReference>
<organism evidence="2 3">
    <name type="scientific">Meira miltonrushii</name>
    <dbReference type="NCBI Taxonomy" id="1280837"/>
    <lineage>
        <taxon>Eukaryota</taxon>
        <taxon>Fungi</taxon>
        <taxon>Dikarya</taxon>
        <taxon>Basidiomycota</taxon>
        <taxon>Ustilaginomycotina</taxon>
        <taxon>Exobasidiomycetes</taxon>
        <taxon>Exobasidiales</taxon>
        <taxon>Brachybasidiaceae</taxon>
        <taxon>Meira</taxon>
    </lineage>
</organism>
<feature type="domain" description="Aprataxin C2HE/C2H2/C2HC zinc finger" evidence="1">
    <location>
        <begin position="198"/>
        <end position="257"/>
    </location>
</feature>
<dbReference type="Pfam" id="PF11969">
    <property type="entry name" value="DcpS_C"/>
    <property type="match status" value="1"/>
</dbReference>
<dbReference type="GO" id="GO:0030983">
    <property type="term" value="F:mismatched DNA binding"/>
    <property type="evidence" value="ECO:0007669"/>
    <property type="project" value="TreeGrafter"/>
</dbReference>
<evidence type="ECO:0000313" key="3">
    <source>
        <dbReference type="Proteomes" id="UP000245771"/>
    </source>
</evidence>
<dbReference type="STRING" id="1280837.A0A316V3C0"/>
<dbReference type="PANTHER" id="PTHR12486:SF4">
    <property type="entry name" value="APRATAXIN"/>
    <property type="match status" value="1"/>
</dbReference>
<protein>
    <recommendedName>
        <fullName evidence="1">Aprataxin C2HE/C2H2/C2HC zinc finger domain-containing protein</fullName>
    </recommendedName>
</protein>
<keyword evidence="3" id="KW-1185">Reference proteome</keyword>
<dbReference type="GO" id="GO:0033699">
    <property type="term" value="F:DNA 5'-adenosine monophosphate hydrolase activity"/>
    <property type="evidence" value="ECO:0007669"/>
    <property type="project" value="TreeGrafter"/>
</dbReference>
<name>A0A316V3C0_9BASI</name>
<feature type="non-terminal residue" evidence="2">
    <location>
        <position position="267"/>
    </location>
</feature>
<dbReference type="InParanoid" id="A0A316V3C0"/>
<dbReference type="Pfam" id="PF16278">
    <property type="entry name" value="zf-C2HE"/>
    <property type="match status" value="1"/>
</dbReference>